<feature type="domain" description="Proteasome activator Blm10 middle HEAT repeats region" evidence="10">
    <location>
        <begin position="418"/>
        <end position="954"/>
    </location>
</feature>
<feature type="domain" description="Proteasome activator complex subunit 4-like HEAT repeat-like" evidence="11">
    <location>
        <begin position="1400"/>
        <end position="1599"/>
    </location>
</feature>
<evidence type="ECO:0000256" key="8">
    <source>
        <dbReference type="ARBA" id="ARBA00023242"/>
    </source>
</evidence>
<evidence type="ECO:0000256" key="7">
    <source>
        <dbReference type="ARBA" id="ARBA00023204"/>
    </source>
</evidence>
<proteinExistence type="inferred from homology"/>
<dbReference type="GO" id="GO:0070628">
    <property type="term" value="F:proteasome binding"/>
    <property type="evidence" value="ECO:0007669"/>
    <property type="project" value="InterPro"/>
</dbReference>
<dbReference type="InParanoid" id="A0A165PEM3"/>
<evidence type="ECO:0008006" key="14">
    <source>
        <dbReference type="Google" id="ProtNLM"/>
    </source>
</evidence>
<evidence type="ECO:0000256" key="2">
    <source>
        <dbReference type="ARBA" id="ARBA00004496"/>
    </source>
</evidence>
<dbReference type="OrthoDB" id="17907at2759"/>
<evidence type="ECO:0000313" key="12">
    <source>
        <dbReference type="EMBL" id="KZW02065.1"/>
    </source>
</evidence>
<evidence type="ECO:0000313" key="13">
    <source>
        <dbReference type="Proteomes" id="UP000077266"/>
    </source>
</evidence>
<dbReference type="Pfam" id="PF11919">
    <property type="entry name" value="PSME4_C"/>
    <property type="match status" value="1"/>
</dbReference>
<keyword evidence="6" id="KW-0227">DNA damage</keyword>
<dbReference type="InterPro" id="IPR021843">
    <property type="entry name" value="PSME4_C"/>
</dbReference>
<organism evidence="12 13">
    <name type="scientific">Exidia glandulosa HHB12029</name>
    <dbReference type="NCBI Taxonomy" id="1314781"/>
    <lineage>
        <taxon>Eukaryota</taxon>
        <taxon>Fungi</taxon>
        <taxon>Dikarya</taxon>
        <taxon>Basidiomycota</taxon>
        <taxon>Agaricomycotina</taxon>
        <taxon>Agaricomycetes</taxon>
        <taxon>Auriculariales</taxon>
        <taxon>Exidiaceae</taxon>
        <taxon>Exidia</taxon>
    </lineage>
</organism>
<dbReference type="Pfam" id="PF23096">
    <property type="entry name" value="HEAT_PSME4"/>
    <property type="match status" value="1"/>
</dbReference>
<dbReference type="STRING" id="1314781.A0A165PEM3"/>
<keyword evidence="4" id="KW-0963">Cytoplasm</keyword>
<dbReference type="InterPro" id="IPR016024">
    <property type="entry name" value="ARM-type_fold"/>
</dbReference>
<dbReference type="Proteomes" id="UP000077266">
    <property type="component" value="Unassembled WGS sequence"/>
</dbReference>
<dbReference type="SUPFAM" id="SSF48371">
    <property type="entry name" value="ARM repeat"/>
    <property type="match status" value="2"/>
</dbReference>
<evidence type="ECO:0000256" key="4">
    <source>
        <dbReference type="ARBA" id="ARBA00022490"/>
    </source>
</evidence>
<sequence>MDGDPPPMDAFYAELAQQSTELPGVDKLKACAASLPYSIEPNSKMQRMLDFFIARIAQCIRAKDYDPGFLQWESMLAYWLLLKYPIPLEKRIKLAKLYFALCITPGLPTHILATCSEGLSVLTRSKKKLSVKDMRLEWKAIYRILSKDLFLSRRQFEISQTSYYMATIAETARRFFHPAAIDEMLATFVPLLNGTDLNTILSSQYYMLTFLPLSHPQTYLPMLFRLWESINSYTYDERMLAFLSQLAEMHVDPTVSDPRAVKDIPDDAIGEEESRVHFDQSDLKSSYLWTGVTKEVGIFTEDEWKLIMCKCLASMEIPLADAGSLTTGPSVDGQAGFEIGRLPKPTWRIFSLARIIVYSMAQDGLPLAPSGVSTPFDPPATPARFPQLGDYLSAPLGRPGGGKKPKTYLAGSKALDSLAKLILSTEHFFHPSNSGAWTSDLTAFIKYVTYEFNKRWHQEQRPDCKTPKHRRLTVEMRSELVKCLRTVALLAMFSRDSSTVVNVQSALKSMVVMEPDLILPPILERAIPSLEALTETHRTIAVIKALGAVALAIVSRKNYYAGAKYLLTILELLIPGIDLNDPSKTLCTTAFLVEISQYIKFGDLSEVHVNGVVDETGDGRGAPGFNAADTRTTMRLDPNSSFESQFSEAEEDALVREASQGFADWVTSFFRRVILLMENLPEESNVGGRAGGDVEAQVIDSVSGACSQICVHLSEPLFDLVLNLIYDYATTTVRPNAVRAIHQLVECVANANPAKTLAKFVPFCTRTIKVELDNGASSLRTTSASAPLPSDATLHWNLAILRGAMYNDGRAIMEFKADVLPLLKYLHQKTLSKRGFTYTGQLVRSILLTLSHSYPLENRFVNPEEWQSQEFQASHHLQWGKLYKQEDVQVSWHVPNDAEIAFAIEILEDLISPALDTLDGLLETISTETPNVWRNEFCRHLSLVRYGFSGIPTFLKEHISDEEYQRSFTTTDILDELPEFIATVEPLESGFVLKNPEDPRYQKVYQMRQRFGNFLHRASTCLLRQGEENTVDAVQMLIRSIRTYMFEYGDNRDSYTVQRDQYFQELSLARQYAEQKVWPRALFVRKAILYHSARLRWNSIERLRSKLEDSLIDDIAEWSMWHYASVRSASQAVLESLCSTFDGCRKRCLPVLYKALDLKVDDDRMKGALYTLNCPAFAKFAMSEPSLTNEFIRRLFACQHKEKPSIRDCMATIWDNCLSIFVEPCNLIYSVPQGHIEKALDELEAVLPQTMLEPELVRRSIANREKRAASHDASALELTRLITEVAESPDTHWRYAIVALKLLRTLIRRDQPAETEHIKYMVDSVVDNHPSMRYYAQRCVMKLTRYIKLRTFCGNVANLALQQSVNPLLKRKPIAAPSHEFTAQYLASFRIPIDGARTGEEVLFQDKAVGGWMAWGSEIALYASPAQDKSTFLPWEPASEPALQALRDVVLQEDFWARLSDHYAEENQQESTTLDNISCVKSIFQVLEDECWPIVKPILEKLLSDVDQNKQRAGAELLAGVIGGSKHWSLTKQAVIWDWLTPRLPTMLGSKVKTDTLNIWTTFVEYIFCNRDPRRSQPLVDFVVEQGLTTDYNGESSFESSRSASFWRAMAEELGWRFAAWTDQWVERHFVELASEHEEVRAYVADSMEISGKVRWKPNPSVPSVEVFVKECRTKGPDFDIMGIRNGYHMKRVLDLVEQFPKWRKERLPGTRAFQSKYDRVGITICKWLFQSFHDVQAVAAFDYILPLMPELFRFEELHDNEELSNRAQLVLVRMCGVTPPAALVNPLIDGMFKAIRNASSWKVRMKALPLLQVFYFRQFTMISDEKVSEILEVICGCLDNESVEVRELAATTLSGILRCSPKRSVLMLKERFERVERDTRLPDRKSPGYAMALRKLHSAILGVKALIEAFPYSVPHWCPDLITNVLSRHTYDPIPISTTVRKTASSFKKTHQDTWHEDALHFDEEQLQALGTLLSGTSYYA</sequence>
<keyword evidence="13" id="KW-1185">Reference proteome</keyword>
<evidence type="ECO:0000259" key="10">
    <source>
        <dbReference type="Pfam" id="PF16507"/>
    </source>
</evidence>
<keyword evidence="8" id="KW-0539">Nucleus</keyword>
<keyword evidence="7" id="KW-0234">DNA repair</keyword>
<name>A0A165PEM3_EXIGL</name>
<dbReference type="Gene3D" id="1.25.10.10">
    <property type="entry name" value="Leucine-rich Repeat Variant"/>
    <property type="match status" value="1"/>
</dbReference>
<dbReference type="PANTHER" id="PTHR32170:SF3">
    <property type="entry name" value="PROTEASOME ACTIVATOR COMPLEX SUBUNIT 4"/>
    <property type="match status" value="1"/>
</dbReference>
<keyword evidence="5" id="KW-0677">Repeat</keyword>
<dbReference type="InterPro" id="IPR035309">
    <property type="entry name" value="PSME4"/>
</dbReference>
<dbReference type="EMBL" id="KV425890">
    <property type="protein sequence ID" value="KZW02065.1"/>
    <property type="molecule type" value="Genomic_DNA"/>
</dbReference>
<evidence type="ECO:0000259" key="11">
    <source>
        <dbReference type="Pfam" id="PF23096"/>
    </source>
</evidence>
<evidence type="ECO:0000256" key="5">
    <source>
        <dbReference type="ARBA" id="ARBA00022737"/>
    </source>
</evidence>
<comment type="subcellular location">
    <subcellularLocation>
        <location evidence="2">Cytoplasm</location>
    </subcellularLocation>
    <subcellularLocation>
        <location evidence="1">Nucleus speckle</location>
    </subcellularLocation>
</comment>
<protein>
    <recommendedName>
        <fullName evidence="14">ARM repeat-containing protein</fullName>
    </recommendedName>
</protein>
<dbReference type="Pfam" id="PF16507">
    <property type="entry name" value="HEAT_PSME4_mid"/>
    <property type="match status" value="1"/>
</dbReference>
<evidence type="ECO:0000256" key="6">
    <source>
        <dbReference type="ARBA" id="ARBA00022763"/>
    </source>
</evidence>
<dbReference type="GO" id="GO:0005829">
    <property type="term" value="C:cytosol"/>
    <property type="evidence" value="ECO:0007669"/>
    <property type="project" value="TreeGrafter"/>
</dbReference>
<dbReference type="InterPro" id="IPR032430">
    <property type="entry name" value="Blm10_mid"/>
</dbReference>
<accession>A0A165PEM3</accession>
<dbReference type="GO" id="GO:0016607">
    <property type="term" value="C:nuclear speck"/>
    <property type="evidence" value="ECO:0007669"/>
    <property type="project" value="UniProtKB-SubCell"/>
</dbReference>
<comment type="similarity">
    <text evidence="3">Belongs to the BLM10 family.</text>
</comment>
<dbReference type="InterPro" id="IPR011989">
    <property type="entry name" value="ARM-like"/>
</dbReference>
<evidence type="ECO:0000259" key="9">
    <source>
        <dbReference type="Pfam" id="PF11919"/>
    </source>
</evidence>
<feature type="domain" description="Proteasome activator complex subunit 4 C-terminal" evidence="9">
    <location>
        <begin position="1895"/>
        <end position="1982"/>
    </location>
</feature>
<dbReference type="PANTHER" id="PTHR32170">
    <property type="entry name" value="PROTEASOME ACTIVATOR COMPLEX SUBUNIT 4"/>
    <property type="match status" value="1"/>
</dbReference>
<evidence type="ECO:0000256" key="3">
    <source>
        <dbReference type="ARBA" id="ARBA00005739"/>
    </source>
</evidence>
<dbReference type="InterPro" id="IPR055455">
    <property type="entry name" value="HEAT_PSME4"/>
</dbReference>
<dbReference type="GO" id="GO:0006281">
    <property type="term" value="P:DNA repair"/>
    <property type="evidence" value="ECO:0007669"/>
    <property type="project" value="UniProtKB-KW"/>
</dbReference>
<dbReference type="GO" id="GO:0010499">
    <property type="term" value="P:proteasomal ubiquitin-independent protein catabolic process"/>
    <property type="evidence" value="ECO:0007669"/>
    <property type="project" value="TreeGrafter"/>
</dbReference>
<evidence type="ECO:0000256" key="1">
    <source>
        <dbReference type="ARBA" id="ARBA00004324"/>
    </source>
</evidence>
<dbReference type="GO" id="GO:0016504">
    <property type="term" value="F:peptidase activator activity"/>
    <property type="evidence" value="ECO:0007669"/>
    <property type="project" value="InterPro"/>
</dbReference>
<reference evidence="12 13" key="1">
    <citation type="journal article" date="2016" name="Mol. Biol. Evol.">
        <title>Comparative Genomics of Early-Diverging Mushroom-Forming Fungi Provides Insights into the Origins of Lignocellulose Decay Capabilities.</title>
        <authorList>
            <person name="Nagy L.G."/>
            <person name="Riley R."/>
            <person name="Tritt A."/>
            <person name="Adam C."/>
            <person name="Daum C."/>
            <person name="Floudas D."/>
            <person name="Sun H."/>
            <person name="Yadav J.S."/>
            <person name="Pangilinan J."/>
            <person name="Larsson K.H."/>
            <person name="Matsuura K."/>
            <person name="Barry K."/>
            <person name="Labutti K."/>
            <person name="Kuo R."/>
            <person name="Ohm R.A."/>
            <person name="Bhattacharya S.S."/>
            <person name="Shirouzu T."/>
            <person name="Yoshinaga Y."/>
            <person name="Martin F.M."/>
            <person name="Grigoriev I.V."/>
            <person name="Hibbett D.S."/>
        </authorList>
    </citation>
    <scope>NUCLEOTIDE SEQUENCE [LARGE SCALE GENOMIC DNA]</scope>
    <source>
        <strain evidence="12 13">HHB12029</strain>
    </source>
</reference>
<gene>
    <name evidence="12" type="ORF">EXIGLDRAFT_736784</name>
</gene>